<organism evidence="1">
    <name type="scientific">Ludisia discolor</name>
    <name type="common">Black jewel orchid</name>
    <name type="synonym">Goodyera discolor</name>
    <dbReference type="NCBI Taxonomy" id="60011"/>
    <lineage>
        <taxon>Eukaryota</taxon>
        <taxon>Viridiplantae</taxon>
        <taxon>Streptophyta</taxon>
        <taxon>Embryophyta</taxon>
        <taxon>Tracheophyta</taxon>
        <taxon>Spermatophyta</taxon>
        <taxon>Magnoliopsida</taxon>
        <taxon>Liliopsida</taxon>
        <taxon>Asparagales</taxon>
        <taxon>Orchidaceae</taxon>
        <taxon>Orchidoideae</taxon>
        <taxon>Cranichideae</taxon>
        <taxon>Goodyerinae</taxon>
        <taxon>Ludisia</taxon>
    </lineage>
</organism>
<proteinExistence type="predicted"/>
<keyword evidence="1" id="KW-0934">Plastid</keyword>
<name>A0A8F2YW32_LUDDI</name>
<sequence length="15" mass="1714">MGCNLLTLYSIPLYL</sequence>
<accession>A0A8F2YW32</accession>
<protein>
    <submittedName>
        <fullName evidence="1">Photosystem II protein N</fullName>
    </submittedName>
</protein>
<dbReference type="EMBL" id="MN317571">
    <property type="protein sequence ID" value="QWX90459.1"/>
    <property type="molecule type" value="Genomic_DNA"/>
</dbReference>
<gene>
    <name evidence="1" type="primary">psbN</name>
</gene>
<reference evidence="1" key="1">
    <citation type="journal article" date="2019" name="Mitochondrial DNA Part B Resour">
        <title>The complete chloroplast genome sequence of Ludisia discolor from Hainan of China.</title>
        <authorList>
            <person name="Yu X."/>
            <person name="Xie T.-X."/>
            <person name="Liu B."/>
            <person name="Zhang D.-Y."/>
            <person name="Liu X.-D."/>
            <person name="Ai Y."/>
            <person name="Liu Z.-J."/>
        </authorList>
    </citation>
    <scope>NUCLEOTIDE SEQUENCE</scope>
    <source>
        <strain evidence="1">C1</strain>
    </source>
</reference>
<geneLocation type="chloroplast" evidence="1"/>
<keyword evidence="1" id="KW-0150">Chloroplast</keyword>
<evidence type="ECO:0000313" key="1">
    <source>
        <dbReference type="EMBL" id="QWX90459.1"/>
    </source>
</evidence>